<keyword evidence="3" id="KW-0677">Repeat</keyword>
<dbReference type="NCBIfam" id="TIGR01693">
    <property type="entry name" value="UTase_glnD"/>
    <property type="match status" value="1"/>
</dbReference>
<dbReference type="GO" id="GO:0008893">
    <property type="term" value="F:guanosine-3',5'-bis(diphosphate) 3'-diphosphatase activity"/>
    <property type="evidence" value="ECO:0007669"/>
    <property type="project" value="UniProtKB-EC"/>
</dbReference>
<dbReference type="InterPro" id="IPR043519">
    <property type="entry name" value="NT_sf"/>
</dbReference>
<evidence type="ECO:0000259" key="10">
    <source>
        <dbReference type="PROSITE" id="PS51831"/>
    </source>
</evidence>
<dbReference type="EMBL" id="CP002776">
    <property type="protein sequence ID" value="AEG31740.1"/>
    <property type="molecule type" value="Genomic_DNA"/>
</dbReference>
<reference evidence="11 12" key="1">
    <citation type="submission" date="2011-05" db="EMBL/GenBank/DDBJ databases">
        <title>Complete sequence of Thioalkalimicrobium cyclicum ALM1.</title>
        <authorList>
            <consortium name="US DOE Joint Genome Institute"/>
            <person name="Lucas S."/>
            <person name="Han J."/>
            <person name="Lapidus A."/>
            <person name="Cheng J.-F."/>
            <person name="Goodwin L."/>
            <person name="Pitluck S."/>
            <person name="Peters L."/>
            <person name="Mikhailova N."/>
            <person name="Davenport K."/>
            <person name="Han C."/>
            <person name="Tapia R."/>
            <person name="Land M."/>
            <person name="Hauser L."/>
            <person name="Kyrpides N."/>
            <person name="Ivanova N."/>
            <person name="Pagani I."/>
            <person name="Kappler U."/>
            <person name="Woyke T."/>
        </authorList>
    </citation>
    <scope>NUCLEOTIDE SEQUENCE [LARGE SCALE GENOMIC DNA]</scope>
    <source>
        <strain evidence="12">DSM 14477 / JCM 11371 / ALM1</strain>
    </source>
</reference>
<dbReference type="InterPro" id="IPR013546">
    <property type="entry name" value="PII_UdlTrfase/GS_AdlTrfase"/>
</dbReference>
<dbReference type="HAMAP" id="MF_00277">
    <property type="entry name" value="PII_uridylyl_transf"/>
    <property type="match status" value="1"/>
</dbReference>
<feature type="domain" description="HD" evidence="10">
    <location>
        <begin position="458"/>
        <end position="580"/>
    </location>
</feature>
<dbReference type="RefSeq" id="WP_013835517.1">
    <property type="nucleotide sequence ID" value="NC_015581.1"/>
</dbReference>
<dbReference type="PROSITE" id="PS51831">
    <property type="entry name" value="HD"/>
    <property type="match status" value="1"/>
</dbReference>
<comment type="function">
    <text evidence="8">Modifies, by uridylylation and deuridylylation, the PII regulatory proteins (GlnB and homologs), in response to the nitrogen status of the cell that GlnD senses through the glutamine level. Under low glutamine levels, catalyzes the conversion of the PII proteins and UTP to PII-UMP and PPi, while under higher glutamine levels, GlnD hydrolyzes PII-UMP to PII and UMP (deuridylylation). Thus, controls uridylylation state and activity of the PII proteins, and plays an important role in the regulation of nitrogen assimilation and metabolism.</text>
</comment>
<dbReference type="EC" id="3.1.4.-" evidence="8"/>
<comment type="cofactor">
    <cofactor evidence="8">
        <name>Mg(2+)</name>
        <dbReference type="ChEBI" id="CHEBI:18420"/>
    </cofactor>
</comment>
<dbReference type="SUPFAM" id="SSF109604">
    <property type="entry name" value="HD-domain/PDEase-like"/>
    <property type="match status" value="1"/>
</dbReference>
<dbReference type="Gene3D" id="1.10.3090.10">
    <property type="entry name" value="cca-adding enzyme, domain 2"/>
    <property type="match status" value="1"/>
</dbReference>
<evidence type="ECO:0000256" key="8">
    <source>
        <dbReference type="HAMAP-Rule" id="MF_00277"/>
    </source>
</evidence>
<dbReference type="SUPFAM" id="SSF81301">
    <property type="entry name" value="Nucleotidyltransferase"/>
    <property type="match status" value="1"/>
</dbReference>
<dbReference type="Pfam" id="PF01909">
    <property type="entry name" value="NTP_transf_2"/>
    <property type="match status" value="1"/>
</dbReference>
<proteinExistence type="inferred from homology"/>
<dbReference type="CDD" id="cd00077">
    <property type="entry name" value="HDc"/>
    <property type="match status" value="1"/>
</dbReference>
<comment type="activity regulation">
    <text evidence="8">Uridylyltransferase (UTase) activity is inhibited by glutamine, while glutamine activates uridylyl-removing (UR) activity.</text>
</comment>
<dbReference type="CDD" id="cd04900">
    <property type="entry name" value="ACT_UUR-like_1"/>
    <property type="match status" value="1"/>
</dbReference>
<dbReference type="InterPro" id="IPR006674">
    <property type="entry name" value="HD_domain"/>
</dbReference>
<feature type="region of interest" description="Uridylyltransferase" evidence="8">
    <location>
        <begin position="1"/>
        <end position="339"/>
    </location>
</feature>
<dbReference type="STRING" id="717773.Thicy_0973"/>
<evidence type="ECO:0000256" key="6">
    <source>
        <dbReference type="ARBA" id="ARBA00023268"/>
    </source>
</evidence>
<dbReference type="KEGG" id="tcy:Thicy_0973"/>
<evidence type="ECO:0000259" key="9">
    <source>
        <dbReference type="PROSITE" id="PS51671"/>
    </source>
</evidence>
<dbReference type="InterPro" id="IPR002912">
    <property type="entry name" value="ACT_dom"/>
</dbReference>
<comment type="caution">
    <text evidence="8">Lacks conserved residue(s) required for the propagation of feature annotation.</text>
</comment>
<keyword evidence="2 8" id="KW-0548">Nucleotidyltransferase</keyword>
<comment type="catalytic activity">
    <reaction evidence="7">
        <text>guanosine 3',5'-bis(diphosphate) + H2O = GDP + diphosphate + H(+)</text>
        <dbReference type="Rhea" id="RHEA:14253"/>
        <dbReference type="ChEBI" id="CHEBI:15377"/>
        <dbReference type="ChEBI" id="CHEBI:15378"/>
        <dbReference type="ChEBI" id="CHEBI:33019"/>
        <dbReference type="ChEBI" id="CHEBI:58189"/>
        <dbReference type="ChEBI" id="CHEBI:77828"/>
        <dbReference type="EC" id="3.1.7.2"/>
    </reaction>
</comment>
<dbReference type="PIRSF" id="PIRSF006288">
    <property type="entry name" value="PII_uridyltransf"/>
    <property type="match status" value="1"/>
</dbReference>
<evidence type="ECO:0000256" key="5">
    <source>
        <dbReference type="ARBA" id="ARBA00022842"/>
    </source>
</evidence>
<dbReference type="SMART" id="SM00471">
    <property type="entry name" value="HDc"/>
    <property type="match status" value="1"/>
</dbReference>
<gene>
    <name evidence="8" type="primary">glnD</name>
    <name evidence="11" type="ordered locus">Thicy_0973</name>
</gene>
<feature type="domain" description="ACT" evidence="9">
    <location>
        <begin position="809"/>
        <end position="878"/>
    </location>
</feature>
<evidence type="ECO:0000256" key="3">
    <source>
        <dbReference type="ARBA" id="ARBA00022737"/>
    </source>
</evidence>
<name>F6DD04_THICA</name>
<keyword evidence="5 8" id="KW-0460">Magnesium</keyword>
<dbReference type="GO" id="GO:0006808">
    <property type="term" value="P:regulation of nitrogen utilization"/>
    <property type="evidence" value="ECO:0007669"/>
    <property type="project" value="UniProtKB-UniRule"/>
</dbReference>
<dbReference type="Gene3D" id="1.20.120.330">
    <property type="entry name" value="Nucleotidyltransferases domain 2"/>
    <property type="match status" value="1"/>
</dbReference>
<keyword evidence="12" id="KW-1185">Reference proteome</keyword>
<evidence type="ECO:0000256" key="2">
    <source>
        <dbReference type="ARBA" id="ARBA00022695"/>
    </source>
</evidence>
<dbReference type="InterPro" id="IPR045865">
    <property type="entry name" value="ACT-like_dom_sf"/>
</dbReference>
<dbReference type="Gene3D" id="3.30.460.10">
    <property type="entry name" value="Beta Polymerase, domain 2"/>
    <property type="match status" value="1"/>
</dbReference>
<comment type="domain">
    <text evidence="8">Has four distinct domains: an N-terminal nucleotidyltransferase (NT) domain responsible for UTase activity, a central HD domain that encodes UR activity, and two C-terminal ACT domains that seem to have a role in glutamine sensing.</text>
</comment>
<dbReference type="InterPro" id="IPR002934">
    <property type="entry name" value="Polymerase_NTP_transf_dom"/>
</dbReference>
<dbReference type="OrthoDB" id="9758038at2"/>
<dbReference type="eggNOG" id="COG2844">
    <property type="taxonomic scope" value="Bacteria"/>
</dbReference>
<protein>
    <recommendedName>
        <fullName evidence="8">Bifunctional uridylyltransferase/uridylyl-removing enzyme</fullName>
        <shortName evidence="8">UTase/UR</shortName>
    </recommendedName>
    <alternativeName>
        <fullName evidence="8">Bifunctional [protein-PII] modification enzyme</fullName>
    </alternativeName>
    <alternativeName>
        <fullName evidence="8">Bifunctional nitrogen sensor protein</fullName>
    </alternativeName>
    <domain>
        <recommendedName>
            <fullName evidence="8">[Protein-PII] uridylyltransferase</fullName>
            <shortName evidence="8">PII uridylyltransferase</shortName>
            <shortName evidence="8">UTase</shortName>
            <ecNumber evidence="8">2.7.7.59</ecNumber>
        </recommendedName>
    </domain>
    <domain>
        <recommendedName>
            <fullName evidence="8">[Protein-PII]-UMP uridylyl-removing enzyme</fullName>
            <shortName evidence="8">UR</shortName>
            <ecNumber evidence="8">3.1.4.-</ecNumber>
        </recommendedName>
    </domain>
</protein>
<dbReference type="InterPro" id="IPR010043">
    <property type="entry name" value="UTase/UR"/>
</dbReference>
<dbReference type="PROSITE" id="PS51671">
    <property type="entry name" value="ACT"/>
    <property type="match status" value="2"/>
</dbReference>
<dbReference type="Pfam" id="PF08335">
    <property type="entry name" value="GlnD_UR_UTase"/>
    <property type="match status" value="1"/>
</dbReference>
<feature type="domain" description="ACT" evidence="9">
    <location>
        <begin position="700"/>
        <end position="788"/>
    </location>
</feature>
<accession>F6DD04</accession>
<evidence type="ECO:0000256" key="7">
    <source>
        <dbReference type="ARBA" id="ARBA00047968"/>
    </source>
</evidence>
<keyword evidence="4 8" id="KW-0378">Hydrolase</keyword>
<dbReference type="SUPFAM" id="SSF55021">
    <property type="entry name" value="ACT-like"/>
    <property type="match status" value="1"/>
</dbReference>
<evidence type="ECO:0000313" key="11">
    <source>
        <dbReference type="EMBL" id="AEG31740.1"/>
    </source>
</evidence>
<dbReference type="PANTHER" id="PTHR47320">
    <property type="entry name" value="BIFUNCTIONAL URIDYLYLTRANSFERASE/URIDYLYL-REMOVING ENZYME"/>
    <property type="match status" value="1"/>
</dbReference>
<dbReference type="CDD" id="cd05401">
    <property type="entry name" value="NT_GlnE_GlnD_like"/>
    <property type="match status" value="1"/>
</dbReference>
<dbReference type="CDD" id="cd04899">
    <property type="entry name" value="ACT_ACR-UUR-like_2"/>
    <property type="match status" value="1"/>
</dbReference>
<dbReference type="GO" id="GO:0008773">
    <property type="term" value="F:[protein-PII] uridylyltransferase activity"/>
    <property type="evidence" value="ECO:0007669"/>
    <property type="project" value="UniProtKB-UniRule"/>
</dbReference>
<dbReference type="InterPro" id="IPR003607">
    <property type="entry name" value="HD/PDEase_dom"/>
</dbReference>
<evidence type="ECO:0000256" key="1">
    <source>
        <dbReference type="ARBA" id="ARBA00022679"/>
    </source>
</evidence>
<keyword evidence="1 8" id="KW-0808">Transferase</keyword>
<keyword evidence="6 8" id="KW-0511">Multifunctional enzyme</keyword>
<dbReference type="Pfam" id="PF01966">
    <property type="entry name" value="HD"/>
    <property type="match status" value="1"/>
</dbReference>
<dbReference type="SUPFAM" id="SSF81593">
    <property type="entry name" value="Nucleotidyltransferase substrate binding subunit/domain"/>
    <property type="match status" value="1"/>
</dbReference>
<evidence type="ECO:0000313" key="12">
    <source>
        <dbReference type="Proteomes" id="UP000009232"/>
    </source>
</evidence>
<comment type="similarity">
    <text evidence="8">Belongs to the GlnD family.</text>
</comment>
<evidence type="ECO:0000256" key="4">
    <source>
        <dbReference type="ARBA" id="ARBA00022801"/>
    </source>
</evidence>
<comment type="catalytic activity">
    <reaction evidence="8">
        <text>[protein-PII]-L-tyrosine + UTP = [protein-PII]-uridylyl-L-tyrosine + diphosphate</text>
        <dbReference type="Rhea" id="RHEA:13673"/>
        <dbReference type="Rhea" id="RHEA-COMP:12147"/>
        <dbReference type="Rhea" id="RHEA-COMP:12148"/>
        <dbReference type="ChEBI" id="CHEBI:33019"/>
        <dbReference type="ChEBI" id="CHEBI:46398"/>
        <dbReference type="ChEBI" id="CHEBI:46858"/>
        <dbReference type="ChEBI" id="CHEBI:90602"/>
        <dbReference type="EC" id="2.7.7.59"/>
    </reaction>
</comment>
<sequence>MTANPPTNFMQALKDPLQAAKVGRAMLQQFNDTQFDRFDQGQPVSALIHERATFIDQILKKIWHHYFKNTSFTLVAVGGYGRGELHPYSDVDILIVRPPLPQAKADLDAENTRLSDFIRFLWDLGLEVGHAIRTIDECIEAGQEDISTATNLLEARWITGNYPLFEQLQNVWWEDNFWPSQAFYQAKIDEQTARHRRFNDTVYQLEPNLKESPGGLRDIQTIIWVAKRHYRASSLHQLVQNAFITPEEYRELDAAYKFLSRVRFILHRLKKRREDRLLFDNQQLIAQVLGYENTTEKLAVEQFMNSYYRNVQAVVKLNEILLQHFLEDIFNDSQRDIQPINSRFQLRNGYLDVRHEQVFNDFPSALLEIFIVLEGRPEIQGIRARTIRLLRNALHLIDQKFRQDPINKALFIAIFRQPNGVNAALKRMHSYGLLAAYIPAFHQISGLMQFNIFHAYTVDEHTLLVIRNLRRFFIEQYAYEFPTAHRVASGVTKPEVLFLAALFHDIAKGRDGAHEILGEVDAREFAQAHNLPPRDIELIAWLVRHHLEFSTIAQRKDLTDPDVIEGFRQFVATRERLDYLYLLTLADVRSTSKEVWNDWKNVLFLDLYNETATALDKAEEIPRDKAKKALIHQERAREMLLKQGLKPEHYQLLWQAFQDTQFFNRHSPQDLTRLTTLLATASDQPAIIEVNGTSNRGASELILLAKNRDFLFAQITQVFERLDLTVVEAKVYTSNDNRTLVLFYFLDRLNQPVQDQSALTEIRHQLLEQLSHDDAGFTPVINHTRSRRIKHFSTPTDIQFKPLSAQVTELTLITKDIPGLLSRVGSALRDNKIRLHDAKIVTIGEKAEDIFLVSDIDNQALGEAQQEAFKEQLIDSLA</sequence>
<dbReference type="GO" id="GO:0008081">
    <property type="term" value="F:phosphoric diester hydrolase activity"/>
    <property type="evidence" value="ECO:0007669"/>
    <property type="project" value="UniProtKB-UniRule"/>
</dbReference>
<comment type="catalytic activity">
    <reaction evidence="8">
        <text>[protein-PII]-uridylyl-L-tyrosine + H2O = [protein-PII]-L-tyrosine + UMP + H(+)</text>
        <dbReference type="Rhea" id="RHEA:48600"/>
        <dbReference type="Rhea" id="RHEA-COMP:12147"/>
        <dbReference type="Rhea" id="RHEA-COMP:12148"/>
        <dbReference type="ChEBI" id="CHEBI:15377"/>
        <dbReference type="ChEBI" id="CHEBI:15378"/>
        <dbReference type="ChEBI" id="CHEBI:46858"/>
        <dbReference type="ChEBI" id="CHEBI:57865"/>
        <dbReference type="ChEBI" id="CHEBI:90602"/>
    </reaction>
</comment>
<dbReference type="EC" id="2.7.7.59" evidence="8"/>
<dbReference type="Proteomes" id="UP000009232">
    <property type="component" value="Chromosome"/>
</dbReference>
<dbReference type="PANTHER" id="PTHR47320:SF1">
    <property type="entry name" value="BIFUNCTIONAL URIDYLYLTRANSFERASE_URIDYLYL-REMOVING ENZYME"/>
    <property type="match status" value="1"/>
</dbReference>
<dbReference type="AlphaFoldDB" id="F6DD04"/>
<organism evidence="11 12">
    <name type="scientific">Thiomicrospira cyclica (strain DSM 14477 / JCM 11371 / ALM1)</name>
    <name type="common">Thioalkalimicrobium cyclicum</name>
    <dbReference type="NCBI Taxonomy" id="717773"/>
    <lineage>
        <taxon>Bacteria</taxon>
        <taxon>Pseudomonadati</taxon>
        <taxon>Pseudomonadota</taxon>
        <taxon>Gammaproteobacteria</taxon>
        <taxon>Thiotrichales</taxon>
        <taxon>Piscirickettsiaceae</taxon>
        <taxon>Thiomicrospira</taxon>
    </lineage>
</organism>
<dbReference type="HOGENOM" id="CLU_012833_0_0_6"/>